<evidence type="ECO:0000313" key="2">
    <source>
        <dbReference type="Proteomes" id="UP001632038"/>
    </source>
</evidence>
<gene>
    <name evidence="1" type="ORF">CASFOL_042602</name>
</gene>
<accession>A0ABD3B896</accession>
<organism evidence="1 2">
    <name type="scientific">Castilleja foliolosa</name>
    <dbReference type="NCBI Taxonomy" id="1961234"/>
    <lineage>
        <taxon>Eukaryota</taxon>
        <taxon>Viridiplantae</taxon>
        <taxon>Streptophyta</taxon>
        <taxon>Embryophyta</taxon>
        <taxon>Tracheophyta</taxon>
        <taxon>Spermatophyta</taxon>
        <taxon>Magnoliopsida</taxon>
        <taxon>eudicotyledons</taxon>
        <taxon>Gunneridae</taxon>
        <taxon>Pentapetalae</taxon>
        <taxon>asterids</taxon>
        <taxon>lamiids</taxon>
        <taxon>Lamiales</taxon>
        <taxon>Orobanchaceae</taxon>
        <taxon>Pedicularideae</taxon>
        <taxon>Castillejinae</taxon>
        <taxon>Castilleja</taxon>
    </lineage>
</organism>
<comment type="caution">
    <text evidence="1">The sequence shown here is derived from an EMBL/GenBank/DDBJ whole genome shotgun (WGS) entry which is preliminary data.</text>
</comment>
<dbReference type="Proteomes" id="UP001632038">
    <property type="component" value="Unassembled WGS sequence"/>
</dbReference>
<dbReference type="EMBL" id="JAVIJP010000113">
    <property type="protein sequence ID" value="KAL3613568.1"/>
    <property type="molecule type" value="Genomic_DNA"/>
</dbReference>
<evidence type="ECO:0000313" key="1">
    <source>
        <dbReference type="EMBL" id="KAL3613568.1"/>
    </source>
</evidence>
<sequence length="97" mass="10828">MLYLKDRRIAASNKDTSCTSQSTKRRLLQNHLGAEVPDLVTIHPPAPVHNKGSGRRIKSATEIAIENSKKTLRLCRKCNQRMTHDSRNCDKFAGGAN</sequence>
<keyword evidence="2" id="KW-1185">Reference proteome</keyword>
<name>A0ABD3B896_9LAMI</name>
<proteinExistence type="predicted"/>
<protein>
    <submittedName>
        <fullName evidence="1">Uncharacterized protein</fullName>
    </submittedName>
</protein>
<dbReference type="AlphaFoldDB" id="A0ABD3B896"/>
<reference evidence="2" key="1">
    <citation type="journal article" date="2024" name="IScience">
        <title>Strigolactones Initiate the Formation of Haustorium-like Structures in Castilleja.</title>
        <authorList>
            <person name="Buerger M."/>
            <person name="Peterson D."/>
            <person name="Chory J."/>
        </authorList>
    </citation>
    <scope>NUCLEOTIDE SEQUENCE [LARGE SCALE GENOMIC DNA]</scope>
</reference>